<keyword evidence="5" id="KW-0121">Carboxypeptidase</keyword>
<dbReference type="InterPro" id="IPR000667">
    <property type="entry name" value="Peptidase_S13"/>
</dbReference>
<proteinExistence type="inferred from homology"/>
<keyword evidence="4" id="KW-0732">Signal</keyword>
<evidence type="ECO:0000256" key="2">
    <source>
        <dbReference type="ARBA" id="ARBA00022801"/>
    </source>
</evidence>
<dbReference type="SUPFAM" id="SSF56601">
    <property type="entry name" value="beta-lactamase/transpeptidase-like"/>
    <property type="match status" value="1"/>
</dbReference>
<feature type="compositionally biased region" description="Basic and acidic residues" evidence="3">
    <location>
        <begin position="35"/>
        <end position="44"/>
    </location>
</feature>
<keyword evidence="5" id="KW-0645">Protease</keyword>
<accession>A0A1H0BHT2</accession>
<evidence type="ECO:0000256" key="3">
    <source>
        <dbReference type="SAM" id="MobiDB-lite"/>
    </source>
</evidence>
<keyword evidence="6" id="KW-1185">Reference proteome</keyword>
<dbReference type="PANTHER" id="PTHR30023">
    <property type="entry name" value="D-ALANYL-D-ALANINE CARBOXYPEPTIDASE"/>
    <property type="match status" value="1"/>
</dbReference>
<dbReference type="Proteomes" id="UP000199063">
    <property type="component" value="Unassembled WGS sequence"/>
</dbReference>
<comment type="similarity">
    <text evidence="1">Belongs to the peptidase S13 family.</text>
</comment>
<feature type="signal peptide" evidence="4">
    <location>
        <begin position="1"/>
        <end position="28"/>
    </location>
</feature>
<keyword evidence="2" id="KW-0378">Hydrolase</keyword>
<dbReference type="Gene3D" id="3.40.710.10">
    <property type="entry name" value="DD-peptidase/beta-lactamase superfamily"/>
    <property type="match status" value="2"/>
</dbReference>
<dbReference type="GeneID" id="40833486"/>
<dbReference type="GO" id="GO:0006508">
    <property type="term" value="P:proteolysis"/>
    <property type="evidence" value="ECO:0007669"/>
    <property type="project" value="InterPro"/>
</dbReference>
<protein>
    <submittedName>
        <fullName evidence="5">D-alanyl-D-alanine carboxypeptidase / D-alanyl-D-alanine-endopeptidase (Penicillin-binding protein 4)</fullName>
    </submittedName>
</protein>
<feature type="region of interest" description="Disordered" evidence="3">
    <location>
        <begin position="32"/>
        <end position="81"/>
    </location>
</feature>
<dbReference type="PANTHER" id="PTHR30023:SF0">
    <property type="entry name" value="PENICILLIN-SENSITIVE CARBOXYPEPTIDASE A"/>
    <property type="match status" value="1"/>
</dbReference>
<sequence>MVADRGTWQLTAGAAVVGLALAAAAVTAAGPWDNGQRKAEREHAAALGRTGGADHQVAGRGSGAADAPGPAPAPSAPGVLAAASAPKTPSVAPADLAGVLGPLLDDPGLGPLRTASVVDAATGRQLYGRGAGTAMTPASTVKIATAVAVLSATGPAHRIPTKVVAAPDFRAITLVGGGDPTLDMPRLRALADRTAKGLRDRGVTTVRLSYDTSLYKGPEIHPIGAGNDNIAPVTALMINEGRLDDSTEGGARRSPDPAGDAARAFVGLLSERGVNTAAGPIRGRAPAKGPALAATHSAPVPALVERMLTNSDNDIAEALARQTALATGRPASFAGAEAAVTDRLKRLKLPLAGARFADGSGLNRADKVSAALLTTLLVRAADPAHPELRPALTGLPVAGFTGTLSGRTAAGSGGLVRAKTGTLRGVDTLAGTVLSADGRLLAFAFLAGDTPSAAVARPALDRLAAALLP</sequence>
<dbReference type="PRINTS" id="PR00922">
    <property type="entry name" value="DADACBPTASE3"/>
</dbReference>
<gene>
    <name evidence="5" type="ORF">SAMN05444921_12767</name>
</gene>
<evidence type="ECO:0000256" key="1">
    <source>
        <dbReference type="ARBA" id="ARBA00006096"/>
    </source>
</evidence>
<dbReference type="InterPro" id="IPR012338">
    <property type="entry name" value="Beta-lactam/transpept-like"/>
</dbReference>
<dbReference type="NCBIfam" id="TIGR00666">
    <property type="entry name" value="PBP4"/>
    <property type="match status" value="1"/>
</dbReference>
<evidence type="ECO:0000313" key="6">
    <source>
        <dbReference type="Proteomes" id="UP000199063"/>
    </source>
</evidence>
<name>A0A1H0BHT2_9ACTN</name>
<dbReference type="AlphaFoldDB" id="A0A1H0BHT2"/>
<dbReference type="RefSeq" id="WP_093660909.1">
    <property type="nucleotide sequence ID" value="NZ_FNHI01000027.1"/>
</dbReference>
<evidence type="ECO:0000256" key="4">
    <source>
        <dbReference type="SAM" id="SignalP"/>
    </source>
</evidence>
<dbReference type="OrthoDB" id="56883at2"/>
<dbReference type="EMBL" id="FNHI01000027">
    <property type="protein sequence ID" value="SDN45172.1"/>
    <property type="molecule type" value="Genomic_DNA"/>
</dbReference>
<dbReference type="Pfam" id="PF02113">
    <property type="entry name" value="Peptidase_S13"/>
    <property type="match status" value="2"/>
</dbReference>
<reference evidence="6" key="1">
    <citation type="submission" date="2016-10" db="EMBL/GenBank/DDBJ databases">
        <authorList>
            <person name="Varghese N."/>
            <person name="Submissions S."/>
        </authorList>
    </citation>
    <scope>NUCLEOTIDE SEQUENCE [LARGE SCALE GENOMIC DNA]</scope>
    <source>
        <strain evidence="6">CGMCC 4.7042</strain>
    </source>
</reference>
<feature type="chain" id="PRO_5039258134" evidence="4">
    <location>
        <begin position="29"/>
        <end position="469"/>
    </location>
</feature>
<dbReference type="GO" id="GO:0000270">
    <property type="term" value="P:peptidoglycan metabolic process"/>
    <property type="evidence" value="ECO:0007669"/>
    <property type="project" value="TreeGrafter"/>
</dbReference>
<dbReference type="GO" id="GO:0004185">
    <property type="term" value="F:serine-type carboxypeptidase activity"/>
    <property type="evidence" value="ECO:0007669"/>
    <property type="project" value="InterPro"/>
</dbReference>
<organism evidence="5 6">
    <name type="scientific">Streptomyces wuyuanensis</name>
    <dbReference type="NCBI Taxonomy" id="1196353"/>
    <lineage>
        <taxon>Bacteria</taxon>
        <taxon>Bacillati</taxon>
        <taxon>Actinomycetota</taxon>
        <taxon>Actinomycetes</taxon>
        <taxon>Kitasatosporales</taxon>
        <taxon>Streptomycetaceae</taxon>
        <taxon>Streptomyces</taxon>
    </lineage>
</organism>
<evidence type="ECO:0000313" key="5">
    <source>
        <dbReference type="EMBL" id="SDN45172.1"/>
    </source>
</evidence>
<dbReference type="STRING" id="1196353.SAMN05444921_12767"/>